<sequence length="457" mass="50003">MMQQWTSLAIGAGVILLGVLLWQEYKRASKHWLAARLLATTLAVVSLVALGIRHSSTAPTSPGNKRDTTTTSKPVFTSGYWEKTLPYLAPMRFQGKYHNTTDTTIRLHLTYAGIGLDSTTVAAGSDTTVNLQTVPPFLGSGMLQLLAISNKDTTVYPLPVEVMPEKRISVLFIAGSPGFENRFLADWLATQGMPVAMRSRVATSKYVTRFNNMNPVPLDAISTKLLEQFDVVMADPEALTASEKNLLQATISTAYKGLVYLADSTHGPLKGTVLLKDSLGKPSVTITPQGMGRLLQLGSSNTFAWKLQGDTLAYGHYWATVLSAAAGNTGVTTALQLLPFFATINNNITISLKNTGKQTDSVLLAGQVRLPLAQDALLEDHYTATWWPSKTGWHTFRWGTETYHGYIFAPGEWAELREEIPAGVVPASQDKGKGPINWYWILPLLASCIFLWLEKKL</sequence>
<proteinExistence type="predicted"/>
<dbReference type="AlphaFoldDB" id="A0A1M7BS31"/>
<dbReference type="STRING" id="1419482.SAMN05444266_10437"/>
<keyword evidence="3" id="KW-1185">Reference proteome</keyword>
<dbReference type="EMBL" id="FRBL01000004">
    <property type="protein sequence ID" value="SHL57848.1"/>
    <property type="molecule type" value="Genomic_DNA"/>
</dbReference>
<name>A0A1M7BS31_9BACT</name>
<reference evidence="2 3" key="1">
    <citation type="submission" date="2016-11" db="EMBL/GenBank/DDBJ databases">
        <authorList>
            <person name="Jaros S."/>
            <person name="Januszkiewicz K."/>
            <person name="Wedrychowicz H."/>
        </authorList>
    </citation>
    <scope>NUCLEOTIDE SEQUENCE [LARGE SCALE GENOMIC DNA]</scope>
    <source>
        <strain evidence="2 3">DSM 27406</strain>
    </source>
</reference>
<keyword evidence="1" id="KW-1133">Transmembrane helix</keyword>
<keyword evidence="1" id="KW-0472">Membrane</keyword>
<dbReference type="Proteomes" id="UP000184420">
    <property type="component" value="Unassembled WGS sequence"/>
</dbReference>
<accession>A0A1M7BS31</accession>
<organism evidence="2 3">
    <name type="scientific">Chitinophaga jiangningensis</name>
    <dbReference type="NCBI Taxonomy" id="1419482"/>
    <lineage>
        <taxon>Bacteria</taxon>
        <taxon>Pseudomonadati</taxon>
        <taxon>Bacteroidota</taxon>
        <taxon>Chitinophagia</taxon>
        <taxon>Chitinophagales</taxon>
        <taxon>Chitinophagaceae</taxon>
        <taxon>Chitinophaga</taxon>
    </lineage>
</organism>
<evidence type="ECO:0000313" key="2">
    <source>
        <dbReference type="EMBL" id="SHL57848.1"/>
    </source>
</evidence>
<feature type="transmembrane region" description="Helical" evidence="1">
    <location>
        <begin position="34"/>
        <end position="52"/>
    </location>
</feature>
<keyword evidence="1" id="KW-0812">Transmembrane</keyword>
<feature type="transmembrane region" description="Helical" evidence="1">
    <location>
        <begin position="6"/>
        <end position="22"/>
    </location>
</feature>
<dbReference type="OrthoDB" id="980086at2"/>
<gene>
    <name evidence="2" type="ORF">SAMN05444266_10437</name>
</gene>
<evidence type="ECO:0000313" key="3">
    <source>
        <dbReference type="Proteomes" id="UP000184420"/>
    </source>
</evidence>
<protein>
    <submittedName>
        <fullName evidence="2">Uncharacterized protein</fullName>
    </submittedName>
</protein>
<evidence type="ECO:0000256" key="1">
    <source>
        <dbReference type="SAM" id="Phobius"/>
    </source>
</evidence>
<dbReference type="RefSeq" id="WP_073080559.1">
    <property type="nucleotide sequence ID" value="NZ_FRBL01000004.1"/>
</dbReference>
<feature type="transmembrane region" description="Helical" evidence="1">
    <location>
        <begin position="436"/>
        <end position="453"/>
    </location>
</feature>